<dbReference type="SUPFAM" id="SSF51905">
    <property type="entry name" value="FAD/NAD(P)-binding domain"/>
    <property type="match status" value="1"/>
</dbReference>
<dbReference type="EMBL" id="JAAAHW010012224">
    <property type="protein sequence ID" value="KAF9915263.1"/>
    <property type="molecule type" value="Genomic_DNA"/>
</dbReference>
<dbReference type="Proteomes" id="UP000749646">
    <property type="component" value="Unassembled WGS sequence"/>
</dbReference>
<name>A0A9P6IKG3_9FUNG</name>
<dbReference type="AlphaFoldDB" id="A0A9P6IKG3"/>
<proteinExistence type="predicted"/>
<dbReference type="OrthoDB" id="655030at2759"/>
<organism evidence="1 2">
    <name type="scientific">Modicella reniformis</name>
    <dbReference type="NCBI Taxonomy" id="1440133"/>
    <lineage>
        <taxon>Eukaryota</taxon>
        <taxon>Fungi</taxon>
        <taxon>Fungi incertae sedis</taxon>
        <taxon>Mucoromycota</taxon>
        <taxon>Mortierellomycotina</taxon>
        <taxon>Mortierellomycetes</taxon>
        <taxon>Mortierellales</taxon>
        <taxon>Mortierellaceae</taxon>
        <taxon>Modicella</taxon>
    </lineage>
</organism>
<protein>
    <submittedName>
        <fullName evidence="1">Uncharacterized protein</fullName>
    </submittedName>
</protein>
<evidence type="ECO:0000313" key="2">
    <source>
        <dbReference type="Proteomes" id="UP000749646"/>
    </source>
</evidence>
<dbReference type="Gene3D" id="3.30.9.30">
    <property type="match status" value="1"/>
</dbReference>
<gene>
    <name evidence="1" type="ORF">BGZ65_000827</name>
</gene>
<accession>A0A9P6IKG3</accession>
<reference evidence="1" key="1">
    <citation type="journal article" date="2020" name="Fungal Divers.">
        <title>Resolving the Mortierellaceae phylogeny through synthesis of multi-gene phylogenetics and phylogenomics.</title>
        <authorList>
            <person name="Vandepol N."/>
            <person name="Liber J."/>
            <person name="Desiro A."/>
            <person name="Na H."/>
            <person name="Kennedy M."/>
            <person name="Barry K."/>
            <person name="Grigoriev I.V."/>
            <person name="Miller A.N."/>
            <person name="O'Donnell K."/>
            <person name="Stajich J.E."/>
            <person name="Bonito G."/>
        </authorList>
    </citation>
    <scope>NUCLEOTIDE SEQUENCE</scope>
    <source>
        <strain evidence="1">MES-2147</strain>
    </source>
</reference>
<feature type="non-terminal residue" evidence="1">
    <location>
        <position position="101"/>
    </location>
</feature>
<keyword evidence="2" id="KW-1185">Reference proteome</keyword>
<sequence length="101" mass="11115">AALGLSPNILPAFEQLGLLEELAQIAFPVSCLELYHENLNHIGTIDGSGLKTKTGYDAYIFHRPDLYNVLLSRVPAEKISFNKKIVGVEQNEHGVTIHTSN</sequence>
<dbReference type="InterPro" id="IPR036188">
    <property type="entry name" value="FAD/NAD-bd_sf"/>
</dbReference>
<feature type="non-terminal residue" evidence="1">
    <location>
        <position position="1"/>
    </location>
</feature>
<comment type="caution">
    <text evidence="1">The sequence shown here is derived from an EMBL/GenBank/DDBJ whole genome shotgun (WGS) entry which is preliminary data.</text>
</comment>
<evidence type="ECO:0000313" key="1">
    <source>
        <dbReference type="EMBL" id="KAF9915263.1"/>
    </source>
</evidence>